<proteinExistence type="inferred from homology"/>
<evidence type="ECO:0008006" key="3">
    <source>
        <dbReference type="Google" id="ProtNLM"/>
    </source>
</evidence>
<dbReference type="InterPro" id="IPR009057">
    <property type="entry name" value="Homeodomain-like_sf"/>
</dbReference>
<gene>
    <name evidence="2" type="ORF">G0D12_24815</name>
</gene>
<comment type="similarity">
    <text evidence="1">Belongs to the transposase 8 family.</text>
</comment>
<reference evidence="2" key="2">
    <citation type="submission" date="2018-07" db="EMBL/GenBank/DDBJ databases">
        <authorList>
            <consortium name="NCBI Pathogen Detection Project"/>
        </authorList>
    </citation>
    <scope>NUCLEOTIDE SEQUENCE</scope>
    <source>
        <strain evidence="2">M138</strain>
    </source>
</reference>
<dbReference type="Pfam" id="PF01527">
    <property type="entry name" value="HTH_Tnp_1"/>
    <property type="match status" value="1"/>
</dbReference>
<comment type="caution">
    <text evidence="2">The sequence shown here is derived from an EMBL/GenBank/DDBJ whole genome shotgun (WGS) entry which is preliminary data.</text>
</comment>
<dbReference type="GO" id="GO:0004803">
    <property type="term" value="F:transposase activity"/>
    <property type="evidence" value="ECO:0007669"/>
    <property type="project" value="InterPro"/>
</dbReference>
<dbReference type="InterPro" id="IPR002514">
    <property type="entry name" value="Transposase_8"/>
</dbReference>
<accession>A0A702BAU4</accession>
<dbReference type="EMBL" id="DAAMHJ010000038">
    <property type="protein sequence ID" value="HAC6678848.1"/>
    <property type="molecule type" value="Genomic_DNA"/>
</dbReference>
<evidence type="ECO:0000256" key="1">
    <source>
        <dbReference type="ARBA" id="ARBA00009964"/>
    </source>
</evidence>
<organism evidence="2">
    <name type="scientific">Salmonella enterica subsp. enterica serovar Eastbourne</name>
    <dbReference type="NCBI Taxonomy" id="486993"/>
    <lineage>
        <taxon>Bacteria</taxon>
        <taxon>Pseudomonadati</taxon>
        <taxon>Pseudomonadota</taxon>
        <taxon>Gammaproteobacteria</taxon>
        <taxon>Enterobacterales</taxon>
        <taxon>Enterobacteriaceae</taxon>
        <taxon>Salmonella</taxon>
    </lineage>
</organism>
<evidence type="ECO:0000313" key="2">
    <source>
        <dbReference type="EMBL" id="HAC6678848.1"/>
    </source>
</evidence>
<dbReference type="SUPFAM" id="SSF46689">
    <property type="entry name" value="Homeodomain-like"/>
    <property type="match status" value="1"/>
</dbReference>
<dbReference type="GO" id="GO:0003677">
    <property type="term" value="F:DNA binding"/>
    <property type="evidence" value="ECO:0007669"/>
    <property type="project" value="InterPro"/>
</dbReference>
<reference evidence="2" key="1">
    <citation type="journal article" date="2018" name="Genome Biol.">
        <title>SKESA: strategic k-mer extension for scrupulous assemblies.</title>
        <authorList>
            <person name="Souvorov A."/>
            <person name="Agarwala R."/>
            <person name="Lipman D.J."/>
        </authorList>
    </citation>
    <scope>NUCLEOTIDE SEQUENCE</scope>
    <source>
        <strain evidence="2">M138</strain>
    </source>
</reference>
<protein>
    <recommendedName>
        <fullName evidence="3">Transposase</fullName>
    </recommendedName>
</protein>
<dbReference type="AlphaFoldDB" id="A0A702BAU4"/>
<sequence>MRAKERLPRKRYSPEFKMKLVRLALEEAASVAALARQHDVNDNLLFKWIRLWHREGRVCHPRKKSSSLPAIIPVQLRAEPSPSASEPPSCSLQTACHIKCRGGEITLTHPLTELITTVLRELMRGPQWQSGQTAVVYRRRAVPADQTAGARAQLAMLLEGIDWRQPKRLLTSLTMLQASLSWLSLNKPGKMRAYERHLF</sequence>
<dbReference type="GO" id="GO:0006313">
    <property type="term" value="P:DNA transposition"/>
    <property type="evidence" value="ECO:0007669"/>
    <property type="project" value="InterPro"/>
</dbReference>
<name>A0A702BAU4_SALET</name>
<dbReference type="NCBIfam" id="NF047595">
    <property type="entry name" value="IS66_ISRel24_TnpA"/>
    <property type="match status" value="1"/>
</dbReference>